<evidence type="ECO:0000313" key="2">
    <source>
        <dbReference type="EMBL" id="KAJ6039074.1"/>
    </source>
</evidence>
<accession>A0AAD6IBJ1</accession>
<reference evidence="2" key="2">
    <citation type="submission" date="2023-01" db="EMBL/GenBank/DDBJ databases">
        <authorList>
            <person name="Petersen C."/>
        </authorList>
    </citation>
    <scope>NUCLEOTIDE SEQUENCE</scope>
    <source>
        <strain evidence="2">IBT 15450</strain>
    </source>
</reference>
<reference evidence="2" key="1">
    <citation type="journal article" date="2023" name="IMA Fungus">
        <title>Comparative genomic study of the Penicillium genus elucidates a diverse pangenome and 15 lateral gene transfer events.</title>
        <authorList>
            <person name="Petersen C."/>
            <person name="Sorensen T."/>
            <person name="Nielsen M.R."/>
            <person name="Sondergaard T.E."/>
            <person name="Sorensen J.L."/>
            <person name="Fitzpatrick D.A."/>
            <person name="Frisvad J.C."/>
            <person name="Nielsen K.L."/>
        </authorList>
    </citation>
    <scope>NUCLEOTIDE SEQUENCE</scope>
    <source>
        <strain evidence="2">IBT 15450</strain>
    </source>
</reference>
<dbReference type="Pfam" id="PF17107">
    <property type="entry name" value="SesA"/>
    <property type="match status" value="1"/>
</dbReference>
<feature type="domain" description="NACHT-NTPase and P-loop NTPases N-terminal" evidence="1">
    <location>
        <begin position="14"/>
        <end position="131"/>
    </location>
</feature>
<dbReference type="Proteomes" id="UP001219568">
    <property type="component" value="Unassembled WGS sequence"/>
</dbReference>
<proteinExistence type="predicted"/>
<dbReference type="InterPro" id="IPR031352">
    <property type="entry name" value="SesA"/>
</dbReference>
<keyword evidence="3" id="KW-1185">Reference proteome</keyword>
<comment type="caution">
    <text evidence="2">The sequence shown here is derived from an EMBL/GenBank/DDBJ whole genome shotgun (WGS) entry which is preliminary data.</text>
</comment>
<gene>
    <name evidence="2" type="ORF">N7460_007106</name>
</gene>
<dbReference type="AlphaFoldDB" id="A0AAD6IBJ1"/>
<evidence type="ECO:0000259" key="1">
    <source>
        <dbReference type="Pfam" id="PF17107"/>
    </source>
</evidence>
<dbReference type="EMBL" id="JAQJZL010000006">
    <property type="protein sequence ID" value="KAJ6039074.1"/>
    <property type="molecule type" value="Genomic_DNA"/>
</dbReference>
<organism evidence="2 3">
    <name type="scientific">Penicillium canescens</name>
    <dbReference type="NCBI Taxonomy" id="5083"/>
    <lineage>
        <taxon>Eukaryota</taxon>
        <taxon>Fungi</taxon>
        <taxon>Dikarya</taxon>
        <taxon>Ascomycota</taxon>
        <taxon>Pezizomycotina</taxon>
        <taxon>Eurotiomycetes</taxon>
        <taxon>Eurotiomycetidae</taxon>
        <taxon>Eurotiales</taxon>
        <taxon>Aspergillaceae</taxon>
        <taxon>Penicillium</taxon>
    </lineage>
</organism>
<protein>
    <recommendedName>
        <fullName evidence="1">NACHT-NTPase and P-loop NTPases N-terminal domain-containing protein</fullName>
    </recommendedName>
</protein>
<evidence type="ECO:0000313" key="3">
    <source>
        <dbReference type="Proteomes" id="UP001219568"/>
    </source>
</evidence>
<sequence>MSGAETSLVDVQASSVISIIDATLDYYLHMKDKKDLPEAFHSVARVLSTVRDILGAFREQINRPPGIGIAKSQSAIITFDNEAIWLREMFHIVARSGEEPCAEYLKAALTVSKGVPVESMMKKILEGVQLLVDDHLVDMASDKQTKALAKALEEISTIPPSIPEDIYSQNGNHNSRCIFNAVGGTNYYNFGGGNHVILGKNAYFGDEIFKNKR</sequence>
<name>A0AAD6IBJ1_PENCN</name>